<sequence>MPMAVLFGKLREHELELNRVSAEEAHGKKKTLAFKTENSKGTSSEKDEESEDEDSDDENMIHILFFEIRFVDADWIFEDLGGYRGLEIYVIASVFEILQVTGRVVGKIFCMRVELRVNTIRAQLDPCPMSKMKISKSELKIETKNQDLSTTQIEKGDEFVRSEVWHSEARLHTATWTLIIVANFVIDFGDRERWPLLISLCYHRNRSLIAPENFDPLVAGEKRCSMLVGPDWALNMEICDILNRDPGGLDSAQHSEGGVILAKTLMSKLKSDFGRVGGDRQSHFGGKGRRPLNTCCPGSMARNHLEITNGAMFAWANRWSAFQVPSVLTEALHPTVGQIFMGPIDAYLG</sequence>
<name>A0AAQ3P0M4_VIGMU</name>
<accession>A0AAQ3P0M4</accession>
<organism evidence="3 4">
    <name type="scientific">Vigna mungo</name>
    <name type="common">Black gram</name>
    <name type="synonym">Phaseolus mungo</name>
    <dbReference type="NCBI Taxonomy" id="3915"/>
    <lineage>
        <taxon>Eukaryota</taxon>
        <taxon>Viridiplantae</taxon>
        <taxon>Streptophyta</taxon>
        <taxon>Embryophyta</taxon>
        <taxon>Tracheophyta</taxon>
        <taxon>Spermatophyta</taxon>
        <taxon>Magnoliopsida</taxon>
        <taxon>eudicotyledons</taxon>
        <taxon>Gunneridae</taxon>
        <taxon>Pentapetalae</taxon>
        <taxon>rosids</taxon>
        <taxon>fabids</taxon>
        <taxon>Fabales</taxon>
        <taxon>Fabaceae</taxon>
        <taxon>Papilionoideae</taxon>
        <taxon>50 kb inversion clade</taxon>
        <taxon>NPAAA clade</taxon>
        <taxon>indigoferoid/millettioid clade</taxon>
        <taxon>Phaseoleae</taxon>
        <taxon>Vigna</taxon>
    </lineage>
</organism>
<dbReference type="EMBL" id="CP144699">
    <property type="protein sequence ID" value="WVZ19470.1"/>
    <property type="molecule type" value="Genomic_DNA"/>
</dbReference>
<feature type="domain" description="VHS" evidence="2">
    <location>
        <begin position="222"/>
        <end position="309"/>
    </location>
</feature>
<keyword evidence="4" id="KW-1185">Reference proteome</keyword>
<evidence type="ECO:0000259" key="2">
    <source>
        <dbReference type="PROSITE" id="PS50179"/>
    </source>
</evidence>
<evidence type="ECO:0000313" key="4">
    <source>
        <dbReference type="Proteomes" id="UP001374535"/>
    </source>
</evidence>
<evidence type="ECO:0000256" key="1">
    <source>
        <dbReference type="SAM" id="MobiDB-lite"/>
    </source>
</evidence>
<dbReference type="GO" id="GO:0043130">
    <property type="term" value="F:ubiquitin binding"/>
    <property type="evidence" value="ECO:0007669"/>
    <property type="project" value="InterPro"/>
</dbReference>
<dbReference type="GO" id="GO:0035091">
    <property type="term" value="F:phosphatidylinositol binding"/>
    <property type="evidence" value="ECO:0007669"/>
    <property type="project" value="InterPro"/>
</dbReference>
<protein>
    <recommendedName>
        <fullName evidence="2">VHS domain-containing protein</fullName>
    </recommendedName>
</protein>
<dbReference type="PROSITE" id="PS50179">
    <property type="entry name" value="VHS"/>
    <property type="match status" value="1"/>
</dbReference>
<reference evidence="3 4" key="1">
    <citation type="journal article" date="2023" name="Life. Sci Alliance">
        <title>Evolutionary insights into 3D genome organization and epigenetic landscape of Vigna mungo.</title>
        <authorList>
            <person name="Junaid A."/>
            <person name="Singh B."/>
            <person name="Bhatia S."/>
        </authorList>
    </citation>
    <scope>NUCLEOTIDE SEQUENCE [LARGE SCALE GENOMIC DNA]</scope>
    <source>
        <strain evidence="3">Urdbean</strain>
    </source>
</reference>
<proteinExistence type="predicted"/>
<dbReference type="Proteomes" id="UP001374535">
    <property type="component" value="Chromosome 2"/>
</dbReference>
<evidence type="ECO:0000313" key="3">
    <source>
        <dbReference type="EMBL" id="WVZ19470.1"/>
    </source>
</evidence>
<feature type="region of interest" description="Disordered" evidence="1">
    <location>
        <begin position="23"/>
        <end position="55"/>
    </location>
</feature>
<feature type="compositionally biased region" description="Acidic residues" evidence="1">
    <location>
        <begin position="46"/>
        <end position="55"/>
    </location>
</feature>
<dbReference type="InterPro" id="IPR002014">
    <property type="entry name" value="VHS_dom"/>
</dbReference>
<gene>
    <name evidence="3" type="ORF">V8G54_006792</name>
</gene>
<dbReference type="AlphaFoldDB" id="A0AAQ3P0M4"/>